<comment type="similarity">
    <text evidence="1">Belongs to the OPA3 family.</text>
</comment>
<reference evidence="6" key="1">
    <citation type="journal article" date="2014" name="Proc. Natl. Acad. Sci. U.S.A.">
        <title>Extensive sampling of basidiomycete genomes demonstrates inadequacy of the white-rot/brown-rot paradigm for wood decay fungi.</title>
        <authorList>
            <person name="Riley R."/>
            <person name="Salamov A.A."/>
            <person name="Brown D.W."/>
            <person name="Nagy L.G."/>
            <person name="Floudas D."/>
            <person name="Held B.W."/>
            <person name="Levasseur A."/>
            <person name="Lombard V."/>
            <person name="Morin E."/>
            <person name="Otillar R."/>
            <person name="Lindquist E.A."/>
            <person name="Sun H."/>
            <person name="LaButti K.M."/>
            <person name="Schmutz J."/>
            <person name="Jabbour D."/>
            <person name="Luo H."/>
            <person name="Baker S.E."/>
            <person name="Pisabarro A.G."/>
            <person name="Walton J.D."/>
            <person name="Blanchette R.A."/>
            <person name="Henrissat B."/>
            <person name="Martin F."/>
            <person name="Cullen D."/>
            <person name="Hibbett D.S."/>
            <person name="Grigoriev I.V."/>
        </authorList>
    </citation>
    <scope>NUCLEOTIDE SEQUENCE [LARGE SCALE GENOMIC DNA]</scope>
    <source>
        <strain evidence="6">MUCL 33604</strain>
    </source>
</reference>
<dbReference type="InParanoid" id="A0A067PYD3"/>
<organism evidence="5 6">
    <name type="scientific">Jaapia argillacea MUCL 33604</name>
    <dbReference type="NCBI Taxonomy" id="933084"/>
    <lineage>
        <taxon>Eukaryota</taxon>
        <taxon>Fungi</taxon>
        <taxon>Dikarya</taxon>
        <taxon>Basidiomycota</taxon>
        <taxon>Agaricomycotina</taxon>
        <taxon>Agaricomycetes</taxon>
        <taxon>Agaricomycetidae</taxon>
        <taxon>Jaapiales</taxon>
        <taxon>Jaapiaceae</taxon>
        <taxon>Jaapia</taxon>
    </lineage>
</organism>
<dbReference type="Proteomes" id="UP000027265">
    <property type="component" value="Unassembled WGS sequence"/>
</dbReference>
<evidence type="ECO:0000313" key="6">
    <source>
        <dbReference type="Proteomes" id="UP000027265"/>
    </source>
</evidence>
<dbReference type="PANTHER" id="PTHR12499">
    <property type="entry name" value="OPTIC ATROPHY 3 PROTEIN OPA3"/>
    <property type="match status" value="1"/>
</dbReference>
<protein>
    <recommendedName>
        <fullName evidence="7">OPA3-like protein</fullName>
    </recommendedName>
</protein>
<gene>
    <name evidence="5" type="ORF">JAAARDRAFT_33401</name>
</gene>
<dbReference type="OrthoDB" id="2129069at2759"/>
<dbReference type="InterPro" id="IPR010754">
    <property type="entry name" value="OPA3-like"/>
</dbReference>
<accession>A0A067PYD3</accession>
<dbReference type="STRING" id="933084.A0A067PYD3"/>
<dbReference type="GO" id="GO:0019216">
    <property type="term" value="P:regulation of lipid metabolic process"/>
    <property type="evidence" value="ECO:0007669"/>
    <property type="project" value="TreeGrafter"/>
</dbReference>
<sequence>MATAKLGTLLIRTLAKPISNQLKSQAKQHETFRNVCVSLAQNMYKAEVKLRTGLLGDTSKHNVRPLSETKAIENGANALAEGFLFGVAALLIILETWRSSRSQSKRRDVVNDSLEDLSNKIQQLNGRVDEFASTFEEKWEEEKAKNDELTRILERVVEIGLRGGWAEFEDTPLAIPRIQLSPTRRSPAPNSNSNSGSAEPSS</sequence>
<evidence type="ECO:0000256" key="4">
    <source>
        <dbReference type="SAM" id="MobiDB-lite"/>
    </source>
</evidence>
<evidence type="ECO:0000256" key="2">
    <source>
        <dbReference type="ARBA" id="ARBA00023054"/>
    </source>
</evidence>
<feature type="region of interest" description="Disordered" evidence="4">
    <location>
        <begin position="177"/>
        <end position="202"/>
    </location>
</feature>
<evidence type="ECO:0008006" key="7">
    <source>
        <dbReference type="Google" id="ProtNLM"/>
    </source>
</evidence>
<feature type="coiled-coil region" evidence="3">
    <location>
        <begin position="107"/>
        <end position="134"/>
    </location>
</feature>
<feature type="compositionally biased region" description="Low complexity" evidence="4">
    <location>
        <begin position="181"/>
        <end position="202"/>
    </location>
</feature>
<evidence type="ECO:0000256" key="1">
    <source>
        <dbReference type="ARBA" id="ARBA00007584"/>
    </source>
</evidence>
<dbReference type="FunCoup" id="A0A067PYD3">
    <property type="interactions" value="275"/>
</dbReference>
<name>A0A067PYD3_9AGAM</name>
<dbReference type="HOGENOM" id="CLU_074707_3_0_1"/>
<dbReference type="GO" id="GO:0005739">
    <property type="term" value="C:mitochondrion"/>
    <property type="evidence" value="ECO:0007669"/>
    <property type="project" value="TreeGrafter"/>
</dbReference>
<dbReference type="EMBL" id="KL197715">
    <property type="protein sequence ID" value="KDQ59828.1"/>
    <property type="molecule type" value="Genomic_DNA"/>
</dbReference>
<evidence type="ECO:0000256" key="3">
    <source>
        <dbReference type="SAM" id="Coils"/>
    </source>
</evidence>
<dbReference type="AlphaFoldDB" id="A0A067PYD3"/>
<evidence type="ECO:0000313" key="5">
    <source>
        <dbReference type="EMBL" id="KDQ59828.1"/>
    </source>
</evidence>
<dbReference type="Pfam" id="PF07047">
    <property type="entry name" value="OPA3"/>
    <property type="match status" value="1"/>
</dbReference>
<keyword evidence="6" id="KW-1185">Reference proteome</keyword>
<proteinExistence type="inferred from homology"/>
<dbReference type="PANTHER" id="PTHR12499:SF0">
    <property type="entry name" value="OPTIC ATROPHY 3 PROTEIN"/>
    <property type="match status" value="1"/>
</dbReference>
<keyword evidence="2 3" id="KW-0175">Coiled coil</keyword>